<reference evidence="4" key="1">
    <citation type="submission" date="2020-09" db="EMBL/GenBank/DDBJ databases">
        <title>A novel bacterium of genus Bacillus, isolated from South China Sea.</title>
        <authorList>
            <person name="Huang H."/>
            <person name="Mo K."/>
            <person name="Hu Y."/>
        </authorList>
    </citation>
    <scope>NUCLEOTIDE SEQUENCE</scope>
    <source>
        <strain evidence="4">IB182487</strain>
    </source>
</reference>
<feature type="chain" id="PRO_5037986771" evidence="2">
    <location>
        <begin position="24"/>
        <end position="189"/>
    </location>
</feature>
<protein>
    <submittedName>
        <fullName evidence="4">PepSY domain-containing protein</fullName>
    </submittedName>
</protein>
<dbReference type="Gene3D" id="3.10.450.40">
    <property type="match status" value="2"/>
</dbReference>
<feature type="signal peptide" evidence="2">
    <location>
        <begin position="1"/>
        <end position="23"/>
    </location>
</feature>
<evidence type="ECO:0000259" key="3">
    <source>
        <dbReference type="Pfam" id="PF03413"/>
    </source>
</evidence>
<evidence type="ECO:0000313" key="4">
    <source>
        <dbReference type="EMBL" id="MBD1383555.1"/>
    </source>
</evidence>
<feature type="compositionally biased region" description="Acidic residues" evidence="1">
    <location>
        <begin position="102"/>
        <end position="119"/>
    </location>
</feature>
<feature type="region of interest" description="Disordered" evidence="1">
    <location>
        <begin position="98"/>
        <end position="128"/>
    </location>
</feature>
<name>A0A926S058_9BACI</name>
<keyword evidence="5" id="KW-1185">Reference proteome</keyword>
<comment type="caution">
    <text evidence="4">The sequence shown here is derived from an EMBL/GenBank/DDBJ whole genome shotgun (WGS) entry which is preliminary data.</text>
</comment>
<dbReference type="Pfam" id="PF03413">
    <property type="entry name" value="PepSY"/>
    <property type="match status" value="2"/>
</dbReference>
<feature type="domain" description="PepSY" evidence="3">
    <location>
        <begin position="127"/>
        <end position="185"/>
    </location>
</feature>
<dbReference type="AlphaFoldDB" id="A0A926S058"/>
<feature type="domain" description="PepSY" evidence="3">
    <location>
        <begin position="42"/>
        <end position="98"/>
    </location>
</feature>
<dbReference type="RefSeq" id="WP_191162834.1">
    <property type="nucleotide sequence ID" value="NZ_JACXAI010000063.1"/>
</dbReference>
<dbReference type="InterPro" id="IPR025711">
    <property type="entry name" value="PepSY"/>
</dbReference>
<proteinExistence type="predicted"/>
<keyword evidence="2" id="KW-0732">Signal</keyword>
<evidence type="ECO:0000256" key="2">
    <source>
        <dbReference type="SAM" id="SignalP"/>
    </source>
</evidence>
<gene>
    <name evidence="4" type="ORF">IC621_25605</name>
</gene>
<evidence type="ECO:0000256" key="1">
    <source>
        <dbReference type="SAM" id="MobiDB-lite"/>
    </source>
</evidence>
<dbReference type="Proteomes" id="UP000626844">
    <property type="component" value="Unassembled WGS sequence"/>
</dbReference>
<evidence type="ECO:0000313" key="5">
    <source>
        <dbReference type="Proteomes" id="UP000626844"/>
    </source>
</evidence>
<dbReference type="EMBL" id="JACXAI010000063">
    <property type="protein sequence ID" value="MBD1383555.1"/>
    <property type="molecule type" value="Genomic_DNA"/>
</dbReference>
<sequence length="189" mass="20853">MKVLATVITGTVLAGGFALGAHAYTNNNSLPKQEGKPPSAEVTVEKAKEIALNKTNGGTISELETEKDDRAAKYEIEVHKDGKEFSLDILKENGEIVKFEEDDRDNNDDDDRDEDDNEEQVQSSNVKVSSEEAVKIALKKVPGTVNEVELDEDDGFYVYEIEIDSDKNEKADVDINAENGKVVKVDFDN</sequence>
<accession>A0A926S058</accession>
<organism evidence="4 5">
    <name type="scientific">Metabacillus arenae</name>
    <dbReference type="NCBI Taxonomy" id="2771434"/>
    <lineage>
        <taxon>Bacteria</taxon>
        <taxon>Bacillati</taxon>
        <taxon>Bacillota</taxon>
        <taxon>Bacilli</taxon>
        <taxon>Bacillales</taxon>
        <taxon>Bacillaceae</taxon>
        <taxon>Metabacillus</taxon>
    </lineage>
</organism>